<comment type="caution">
    <text evidence="2">The sequence shown here is derived from an EMBL/GenBank/DDBJ whole genome shotgun (WGS) entry which is preliminary data.</text>
</comment>
<keyword evidence="3" id="KW-1185">Reference proteome</keyword>
<gene>
    <name evidence="2" type="ORF">STAS_13526</name>
</gene>
<evidence type="ECO:0000313" key="2">
    <source>
        <dbReference type="EMBL" id="GER37136.1"/>
    </source>
</evidence>
<name>A0A5A7PWS9_STRAF</name>
<dbReference type="GO" id="GO:0032259">
    <property type="term" value="P:methylation"/>
    <property type="evidence" value="ECO:0007669"/>
    <property type="project" value="UniProtKB-KW"/>
</dbReference>
<evidence type="ECO:0000256" key="1">
    <source>
        <dbReference type="SAM" id="MobiDB-lite"/>
    </source>
</evidence>
<dbReference type="Proteomes" id="UP000325081">
    <property type="component" value="Unassembled WGS sequence"/>
</dbReference>
<evidence type="ECO:0000313" key="3">
    <source>
        <dbReference type="Proteomes" id="UP000325081"/>
    </source>
</evidence>
<protein>
    <submittedName>
        <fullName evidence="2">Ribosomal RNA small subunit methyltransferase H</fullName>
    </submittedName>
</protein>
<keyword evidence="2" id="KW-0808">Transferase</keyword>
<dbReference type="AlphaFoldDB" id="A0A5A7PWS9"/>
<feature type="compositionally biased region" description="Polar residues" evidence="1">
    <location>
        <begin position="50"/>
        <end position="68"/>
    </location>
</feature>
<organism evidence="2 3">
    <name type="scientific">Striga asiatica</name>
    <name type="common">Asiatic witchweed</name>
    <name type="synonym">Buchnera asiatica</name>
    <dbReference type="NCBI Taxonomy" id="4170"/>
    <lineage>
        <taxon>Eukaryota</taxon>
        <taxon>Viridiplantae</taxon>
        <taxon>Streptophyta</taxon>
        <taxon>Embryophyta</taxon>
        <taxon>Tracheophyta</taxon>
        <taxon>Spermatophyta</taxon>
        <taxon>Magnoliopsida</taxon>
        <taxon>eudicotyledons</taxon>
        <taxon>Gunneridae</taxon>
        <taxon>Pentapetalae</taxon>
        <taxon>asterids</taxon>
        <taxon>lamiids</taxon>
        <taxon>Lamiales</taxon>
        <taxon>Orobanchaceae</taxon>
        <taxon>Buchnereae</taxon>
        <taxon>Striga</taxon>
    </lineage>
</organism>
<proteinExistence type="predicted"/>
<feature type="region of interest" description="Disordered" evidence="1">
    <location>
        <begin position="49"/>
        <end position="92"/>
    </location>
</feature>
<keyword evidence="2" id="KW-0489">Methyltransferase</keyword>
<dbReference type="GO" id="GO:0008168">
    <property type="term" value="F:methyltransferase activity"/>
    <property type="evidence" value="ECO:0007669"/>
    <property type="project" value="UniProtKB-KW"/>
</dbReference>
<dbReference type="EMBL" id="BKCP01005294">
    <property type="protein sequence ID" value="GER37136.1"/>
    <property type="molecule type" value="Genomic_DNA"/>
</dbReference>
<sequence>MEMEKGDTLLIVEGTQNHKAIYAPSTKLPKTWKRTSSKLARDLLAVNYSPPLTKTSRPPQTISPTTSDLRPCSSPVKNRRRHGSGSGATSGPLRWKRRLDLSVWQPDTLIDGVGWRRFLAWLGRSPDRWSQTTGIPSTLSLRNEDALVDNSR</sequence>
<accession>A0A5A7PWS9</accession>
<reference evidence="3" key="1">
    <citation type="journal article" date="2019" name="Curr. Biol.">
        <title>Genome Sequence of Striga asiatica Provides Insight into the Evolution of Plant Parasitism.</title>
        <authorList>
            <person name="Yoshida S."/>
            <person name="Kim S."/>
            <person name="Wafula E.K."/>
            <person name="Tanskanen J."/>
            <person name="Kim Y.M."/>
            <person name="Honaas L."/>
            <person name="Yang Z."/>
            <person name="Spallek T."/>
            <person name="Conn C.E."/>
            <person name="Ichihashi Y."/>
            <person name="Cheong K."/>
            <person name="Cui S."/>
            <person name="Der J.P."/>
            <person name="Gundlach H."/>
            <person name="Jiao Y."/>
            <person name="Hori C."/>
            <person name="Ishida J.K."/>
            <person name="Kasahara H."/>
            <person name="Kiba T."/>
            <person name="Kim M.S."/>
            <person name="Koo N."/>
            <person name="Laohavisit A."/>
            <person name="Lee Y.H."/>
            <person name="Lumba S."/>
            <person name="McCourt P."/>
            <person name="Mortimer J.C."/>
            <person name="Mutuku J.M."/>
            <person name="Nomura T."/>
            <person name="Sasaki-Sekimoto Y."/>
            <person name="Seto Y."/>
            <person name="Wang Y."/>
            <person name="Wakatake T."/>
            <person name="Sakakibara H."/>
            <person name="Demura T."/>
            <person name="Yamaguchi S."/>
            <person name="Yoneyama K."/>
            <person name="Manabe R.I."/>
            <person name="Nelson D.C."/>
            <person name="Schulman A.H."/>
            <person name="Timko M.P."/>
            <person name="dePamphilis C.W."/>
            <person name="Choi D."/>
            <person name="Shirasu K."/>
        </authorList>
    </citation>
    <scope>NUCLEOTIDE SEQUENCE [LARGE SCALE GENOMIC DNA]</scope>
    <source>
        <strain evidence="3">cv. UVA1</strain>
    </source>
</reference>